<dbReference type="SUPFAM" id="SSF64167">
    <property type="entry name" value="SurE-like"/>
    <property type="match status" value="1"/>
</dbReference>
<gene>
    <name evidence="6" type="ORF">PFL1_06215</name>
</gene>
<evidence type="ECO:0000256" key="1">
    <source>
        <dbReference type="ARBA" id="ARBA00011062"/>
    </source>
</evidence>
<keyword evidence="2" id="KW-0479">Metal-binding</keyword>
<name>A0A061H351_9BASI</name>
<dbReference type="OrthoDB" id="4018688at2759"/>
<protein>
    <recommendedName>
        <fullName evidence="5">Survival protein SurE-like phosphatase/nucleotidase domain-containing protein</fullName>
    </recommendedName>
</protein>
<sequence>MNYLRLLSLLLALPAASLAAPATHDAAAAAAPASTEYGVSAKGFDGVLTAKRPLNIVMTNDDSWASANIRAFYYALRRAGHKVLMVGPSHNQSGKGGTFELPTSVNLTVAGRGGFVPVGAPYAGRNLTDEGLRYFNGTPAAAASWALDQEAPAFFNAKKGDTTANVDLVVSGPNEGTNLGPFLYTLSGTIGAAYFAVERSVPAIAFSGSNAMRNYDVLDLDDRTDESVRLARLSADFVTALGDATHGDRERIMPLGIGLNVNYPPVGASSNCTSLDFVHTRLTGGAFVDTIAVNATTGLPQYVNYVAKGINQCNNGDCSLAGETLVVADKGACHATASVFATDYDAPTHVIKSLLPALQRGIKKVNKNQKRDF</sequence>
<evidence type="ECO:0000313" key="6">
    <source>
        <dbReference type="EMBL" id="EPQ26280.1"/>
    </source>
</evidence>
<evidence type="ECO:0000256" key="4">
    <source>
        <dbReference type="SAM" id="SignalP"/>
    </source>
</evidence>
<dbReference type="HOGENOM" id="CLU_045192_0_0_1"/>
<feature type="signal peptide" evidence="4">
    <location>
        <begin position="1"/>
        <end position="19"/>
    </location>
</feature>
<keyword evidence="4" id="KW-0732">Signal</keyword>
<dbReference type="eggNOG" id="ENOG502RXIE">
    <property type="taxonomic scope" value="Eukaryota"/>
</dbReference>
<dbReference type="InterPro" id="IPR030048">
    <property type="entry name" value="SurE"/>
</dbReference>
<dbReference type="Proteomes" id="UP000053664">
    <property type="component" value="Unassembled WGS sequence"/>
</dbReference>
<reference evidence="6 7" key="1">
    <citation type="journal article" date="2013" name="Plant Cell">
        <title>The transition from a phytopathogenic smut ancestor to an anamorphic biocontrol agent deciphered by comparative whole-genome analysis.</title>
        <authorList>
            <person name="Lefebvre F."/>
            <person name="Joly D.L."/>
            <person name="Labbe C."/>
            <person name="Teichmann B."/>
            <person name="Linning R."/>
            <person name="Belzile F."/>
            <person name="Bakkeren G."/>
            <person name="Belanger R.R."/>
        </authorList>
    </citation>
    <scope>NUCLEOTIDE SEQUENCE [LARGE SCALE GENOMIC DNA]</scope>
    <source>
        <strain evidence="6 7">PF-1</strain>
    </source>
</reference>
<proteinExistence type="inferred from homology"/>
<evidence type="ECO:0000313" key="7">
    <source>
        <dbReference type="Proteomes" id="UP000053664"/>
    </source>
</evidence>
<dbReference type="InterPro" id="IPR002828">
    <property type="entry name" value="SurE-like_Pase/nucleotidase"/>
</dbReference>
<dbReference type="KEGG" id="pfp:PFL1_06215"/>
<keyword evidence="3" id="KW-0378">Hydrolase</keyword>
<dbReference type="EMBL" id="KE361646">
    <property type="protein sequence ID" value="EPQ26280.1"/>
    <property type="molecule type" value="Genomic_DNA"/>
</dbReference>
<dbReference type="PANTHER" id="PTHR30457">
    <property type="entry name" value="5'-NUCLEOTIDASE SURE"/>
    <property type="match status" value="1"/>
</dbReference>
<dbReference type="PANTHER" id="PTHR30457:SF0">
    <property type="entry name" value="PHOSPHATASE, PUTATIVE (AFU_ORTHOLOGUE AFUA_4G01070)-RELATED"/>
    <property type="match status" value="1"/>
</dbReference>
<evidence type="ECO:0000256" key="3">
    <source>
        <dbReference type="ARBA" id="ARBA00022801"/>
    </source>
</evidence>
<accession>A0A061H351</accession>
<comment type="similarity">
    <text evidence="1">Belongs to the SurE nucleotidase family.</text>
</comment>
<dbReference type="InterPro" id="IPR036523">
    <property type="entry name" value="SurE-like_sf"/>
</dbReference>
<evidence type="ECO:0000256" key="2">
    <source>
        <dbReference type="ARBA" id="ARBA00022723"/>
    </source>
</evidence>
<dbReference type="AlphaFoldDB" id="A0A061H351"/>
<dbReference type="GO" id="GO:0008252">
    <property type="term" value="F:nucleotidase activity"/>
    <property type="evidence" value="ECO:0007669"/>
    <property type="project" value="InterPro"/>
</dbReference>
<feature type="domain" description="Survival protein SurE-like phosphatase/nucleotidase" evidence="5">
    <location>
        <begin position="56"/>
        <end position="267"/>
    </location>
</feature>
<dbReference type="GO" id="GO:0046872">
    <property type="term" value="F:metal ion binding"/>
    <property type="evidence" value="ECO:0007669"/>
    <property type="project" value="UniProtKB-KW"/>
</dbReference>
<organism evidence="6 7">
    <name type="scientific">Pseudozyma flocculosa PF-1</name>
    <dbReference type="NCBI Taxonomy" id="1277687"/>
    <lineage>
        <taxon>Eukaryota</taxon>
        <taxon>Fungi</taxon>
        <taxon>Dikarya</taxon>
        <taxon>Basidiomycota</taxon>
        <taxon>Ustilaginomycotina</taxon>
        <taxon>Ustilaginomycetes</taxon>
        <taxon>Ustilaginales</taxon>
        <taxon>Ustilaginaceae</taxon>
        <taxon>Pseudozyma</taxon>
    </lineage>
</organism>
<evidence type="ECO:0000259" key="5">
    <source>
        <dbReference type="Pfam" id="PF01975"/>
    </source>
</evidence>
<dbReference type="Gene3D" id="3.40.1210.10">
    <property type="entry name" value="Survival protein SurE-like phosphatase/nucleotidase"/>
    <property type="match status" value="1"/>
</dbReference>
<dbReference type="Pfam" id="PF01975">
    <property type="entry name" value="SurE"/>
    <property type="match status" value="1"/>
</dbReference>
<dbReference type="RefSeq" id="XP_007881944.1">
    <property type="nucleotide sequence ID" value="XM_007883753.1"/>
</dbReference>
<dbReference type="GeneID" id="19320293"/>
<feature type="chain" id="PRO_5001603324" description="Survival protein SurE-like phosphatase/nucleotidase domain-containing protein" evidence="4">
    <location>
        <begin position="20"/>
        <end position="373"/>
    </location>
</feature>